<dbReference type="AlphaFoldDB" id="A0A9P1KHB2"/>
<sequence length="53" mass="5779">MCQTNTPTHAELAELVDALDSGSSVRKDFRVQVPGSAFGRKWAGESWADICHC</sequence>
<evidence type="ECO:0000313" key="2">
    <source>
        <dbReference type="Proteomes" id="UP000032946"/>
    </source>
</evidence>
<accession>A0A9P1KHB2</accession>
<proteinExistence type="predicted"/>
<reference evidence="1 2" key="1">
    <citation type="submission" date="2014-02" db="EMBL/GenBank/DDBJ databases">
        <authorList>
            <person name="Genoscope - CEA"/>
        </authorList>
    </citation>
    <scope>NUCLEOTIDE SEQUENCE [LARGE SCALE GENOMIC DNA]</scope>
    <source>
        <strain evidence="1 2">PCC 8005</strain>
    </source>
</reference>
<evidence type="ECO:0000313" key="1">
    <source>
        <dbReference type="EMBL" id="CDM96997.1"/>
    </source>
</evidence>
<protein>
    <submittedName>
        <fullName evidence="1">Uncharacterized protein</fullName>
    </submittedName>
</protein>
<dbReference type="AntiFam" id="ANF00015">
    <property type="entry name" value="tRNA translation"/>
</dbReference>
<name>A0A9P1KHB2_9CYAN</name>
<gene>
    <name evidence="1" type="ORF">ARTHRO_41406</name>
</gene>
<dbReference type="Proteomes" id="UP000032946">
    <property type="component" value="Chromosome"/>
</dbReference>
<organism evidence="1 2">
    <name type="scientific">Limnospira indica PCC 8005</name>
    <dbReference type="NCBI Taxonomy" id="376219"/>
    <lineage>
        <taxon>Bacteria</taxon>
        <taxon>Bacillati</taxon>
        <taxon>Cyanobacteriota</taxon>
        <taxon>Cyanophyceae</taxon>
        <taxon>Oscillatoriophycideae</taxon>
        <taxon>Oscillatoriales</taxon>
        <taxon>Sirenicapillariaceae</taxon>
        <taxon>Limnospira</taxon>
    </lineage>
</organism>
<dbReference type="EMBL" id="FO818640">
    <property type="protein sequence ID" value="CDM96997.1"/>
    <property type="molecule type" value="Genomic_DNA"/>
</dbReference>
<keyword evidence="2" id="KW-1185">Reference proteome</keyword>